<feature type="transmembrane region" description="Helical" evidence="1">
    <location>
        <begin position="6"/>
        <end position="23"/>
    </location>
</feature>
<accession>A0ABU2YA46</accession>
<name>A0ABU2YA46_9FLAO</name>
<keyword evidence="3" id="KW-1185">Reference proteome</keyword>
<evidence type="ECO:0000313" key="2">
    <source>
        <dbReference type="EMBL" id="MDT0555064.1"/>
    </source>
</evidence>
<sequence>MYSFTFVFNILEILAFIASIYFYKKHPSQKIKTLVVFLGVTSLVELVGRYALLVVDDGPLSFLDTTPFRRNYWMYNTYYIYSYSFYTLFFSFFLKNKVVKKLLKYLVVVYVFIAVTVFIVSGDFFSFYSKINSILGTLLVILSVFMYYFELLESKNILRIFKLLPFYISVGILLFEITTTPLRIYSAYYSNSIDPQFVNLYQNINYSANFFLYSIFIFGLLLCSRYKNPY</sequence>
<feature type="transmembrane region" description="Helical" evidence="1">
    <location>
        <begin position="35"/>
        <end position="52"/>
    </location>
</feature>
<protein>
    <recommendedName>
        <fullName evidence="4">Histidine kinase N-terminal 7TM region domain-containing protein</fullName>
    </recommendedName>
</protein>
<keyword evidence="1" id="KW-1133">Transmembrane helix</keyword>
<gene>
    <name evidence="2" type="ORF">RM538_03550</name>
</gene>
<proteinExistence type="predicted"/>
<dbReference type="Proteomes" id="UP001254488">
    <property type="component" value="Unassembled WGS sequence"/>
</dbReference>
<reference evidence="2 3" key="1">
    <citation type="submission" date="2023-09" db="EMBL/GenBank/DDBJ databases">
        <authorList>
            <person name="Rey-Velasco X."/>
        </authorList>
    </citation>
    <scope>NUCLEOTIDE SEQUENCE [LARGE SCALE GENOMIC DNA]</scope>
    <source>
        <strain evidence="2 3">W242</strain>
    </source>
</reference>
<feature type="transmembrane region" description="Helical" evidence="1">
    <location>
        <begin position="204"/>
        <end position="223"/>
    </location>
</feature>
<organism evidence="2 3">
    <name type="scientific">Patiriisocius hiemis</name>
    <dbReference type="NCBI Taxonomy" id="3075604"/>
    <lineage>
        <taxon>Bacteria</taxon>
        <taxon>Pseudomonadati</taxon>
        <taxon>Bacteroidota</taxon>
        <taxon>Flavobacteriia</taxon>
        <taxon>Flavobacteriales</taxon>
        <taxon>Flavobacteriaceae</taxon>
        <taxon>Patiriisocius</taxon>
    </lineage>
</organism>
<keyword evidence="1" id="KW-0472">Membrane</keyword>
<comment type="caution">
    <text evidence="2">The sequence shown here is derived from an EMBL/GenBank/DDBJ whole genome shotgun (WGS) entry which is preliminary data.</text>
</comment>
<evidence type="ECO:0008006" key="4">
    <source>
        <dbReference type="Google" id="ProtNLM"/>
    </source>
</evidence>
<feature type="transmembrane region" description="Helical" evidence="1">
    <location>
        <begin position="105"/>
        <end position="128"/>
    </location>
</feature>
<feature type="transmembrane region" description="Helical" evidence="1">
    <location>
        <begin position="134"/>
        <end position="152"/>
    </location>
</feature>
<evidence type="ECO:0000313" key="3">
    <source>
        <dbReference type="Proteomes" id="UP001254488"/>
    </source>
</evidence>
<dbReference type="EMBL" id="JAVRHZ010000001">
    <property type="protein sequence ID" value="MDT0555064.1"/>
    <property type="molecule type" value="Genomic_DNA"/>
</dbReference>
<dbReference type="RefSeq" id="WP_311332016.1">
    <property type="nucleotide sequence ID" value="NZ_JAVRHZ010000001.1"/>
</dbReference>
<feature type="transmembrane region" description="Helical" evidence="1">
    <location>
        <begin position="164"/>
        <end position="184"/>
    </location>
</feature>
<feature type="transmembrane region" description="Helical" evidence="1">
    <location>
        <begin position="72"/>
        <end position="93"/>
    </location>
</feature>
<keyword evidence="1" id="KW-0812">Transmembrane</keyword>
<evidence type="ECO:0000256" key="1">
    <source>
        <dbReference type="SAM" id="Phobius"/>
    </source>
</evidence>